<gene>
    <name evidence="2" type="ORF">LCGC14_1617300</name>
</gene>
<name>A0A0F9ITD1_9ZZZZ</name>
<evidence type="ECO:0000256" key="1">
    <source>
        <dbReference type="SAM" id="MobiDB-lite"/>
    </source>
</evidence>
<reference evidence="2" key="1">
    <citation type="journal article" date="2015" name="Nature">
        <title>Complex archaea that bridge the gap between prokaryotes and eukaryotes.</title>
        <authorList>
            <person name="Spang A."/>
            <person name="Saw J.H."/>
            <person name="Jorgensen S.L."/>
            <person name="Zaremba-Niedzwiedzka K."/>
            <person name="Martijn J."/>
            <person name="Lind A.E."/>
            <person name="van Eijk R."/>
            <person name="Schleper C."/>
            <person name="Guy L."/>
            <person name="Ettema T.J."/>
        </authorList>
    </citation>
    <scope>NUCLEOTIDE SEQUENCE</scope>
</reference>
<evidence type="ECO:0000313" key="2">
    <source>
        <dbReference type="EMBL" id="KKM23234.1"/>
    </source>
</evidence>
<feature type="region of interest" description="Disordered" evidence="1">
    <location>
        <begin position="158"/>
        <end position="186"/>
    </location>
</feature>
<dbReference type="EMBL" id="LAZR01013169">
    <property type="protein sequence ID" value="KKM23234.1"/>
    <property type="molecule type" value="Genomic_DNA"/>
</dbReference>
<accession>A0A0F9ITD1</accession>
<comment type="caution">
    <text evidence="2">The sequence shown here is derived from an EMBL/GenBank/DDBJ whole genome shotgun (WGS) entry which is preliminary data.</text>
</comment>
<protein>
    <submittedName>
        <fullName evidence="2">Uncharacterized protein</fullName>
    </submittedName>
</protein>
<organism evidence="2">
    <name type="scientific">marine sediment metagenome</name>
    <dbReference type="NCBI Taxonomy" id="412755"/>
    <lineage>
        <taxon>unclassified sequences</taxon>
        <taxon>metagenomes</taxon>
        <taxon>ecological metagenomes</taxon>
    </lineage>
</organism>
<dbReference type="AlphaFoldDB" id="A0A0F9ITD1"/>
<proteinExistence type="predicted"/>
<sequence length="186" mass="21779">MTDKRKIKHAIEVLKEIENRFIAVRLADMNVTSDISGPVEKNILDLRKLLENPHVVPKKKIGRADPIWNTAVMLAKRLEAHIRSRKPNLRPIQSDTWATDIDLILRIDKRTSEKLQEVIDWCQQDNFWQNNILSPAKLRKQLDRLELQMAKDWQYQKRKLHQQTPRVGKSAKDKYLESLGKTNGNT</sequence>